<feature type="binding site" evidence="16">
    <location>
        <begin position="96"/>
        <end position="99"/>
    </location>
    <ligand>
        <name>substrate</name>
    </ligand>
</feature>
<dbReference type="PANTHER" id="PTHR34265:SF1">
    <property type="entry name" value="TYPE III PANTOTHENATE KINASE"/>
    <property type="match status" value="1"/>
</dbReference>
<evidence type="ECO:0000256" key="2">
    <source>
        <dbReference type="ARBA" id="ARBA00001958"/>
    </source>
</evidence>
<dbReference type="GO" id="GO:0005737">
    <property type="term" value="C:cytoplasm"/>
    <property type="evidence" value="ECO:0007669"/>
    <property type="project" value="UniProtKB-SubCell"/>
</dbReference>
<comment type="cofactor">
    <cofactor evidence="2">
        <name>K(+)</name>
        <dbReference type="ChEBI" id="CHEBI:29103"/>
    </cofactor>
</comment>
<dbReference type="GO" id="GO:0015937">
    <property type="term" value="P:coenzyme A biosynthetic process"/>
    <property type="evidence" value="ECO:0007669"/>
    <property type="project" value="UniProtKB-UniRule"/>
</dbReference>
<evidence type="ECO:0000256" key="11">
    <source>
        <dbReference type="ARBA" id="ARBA00022840"/>
    </source>
</evidence>
<protein>
    <recommendedName>
        <fullName evidence="15 16">Type III pantothenate kinase</fullName>
        <ecNumber evidence="6 16">2.7.1.33</ecNumber>
    </recommendedName>
    <alternativeName>
        <fullName evidence="16">PanK-III</fullName>
    </alternativeName>
    <alternativeName>
        <fullName evidence="16">Pantothenic acid kinase</fullName>
    </alternativeName>
</protein>
<feature type="binding site" evidence="16">
    <location>
        <position position="122"/>
    </location>
    <ligand>
        <name>ATP</name>
        <dbReference type="ChEBI" id="CHEBI:30616"/>
    </ligand>
</feature>
<organism evidence="17 18">
    <name type="scientific">Basilea psittacipulmonis DSM 24701</name>
    <dbReference type="NCBI Taxonomy" id="1072685"/>
    <lineage>
        <taxon>Bacteria</taxon>
        <taxon>Pseudomonadati</taxon>
        <taxon>Pseudomonadota</taxon>
        <taxon>Betaproteobacteria</taxon>
        <taxon>Burkholderiales</taxon>
        <taxon>Alcaligenaceae</taxon>
        <taxon>Basilea</taxon>
    </lineage>
</organism>
<evidence type="ECO:0000313" key="18">
    <source>
        <dbReference type="Proteomes" id="UP000028945"/>
    </source>
</evidence>
<comment type="cofactor">
    <cofactor evidence="16">
        <name>NH4(+)</name>
        <dbReference type="ChEBI" id="CHEBI:28938"/>
    </cofactor>
    <cofactor evidence="16">
        <name>K(+)</name>
        <dbReference type="ChEBI" id="CHEBI:29103"/>
    </cofactor>
    <text evidence="16">A monovalent cation. Ammonium or potassium.</text>
</comment>
<evidence type="ECO:0000256" key="4">
    <source>
        <dbReference type="ARBA" id="ARBA00005225"/>
    </source>
</evidence>
<dbReference type="InterPro" id="IPR004619">
    <property type="entry name" value="Type_III_PanK"/>
</dbReference>
<dbReference type="eggNOG" id="COG1521">
    <property type="taxonomic scope" value="Bacteria"/>
</dbReference>
<keyword evidence="8 16" id="KW-0808">Transferase</keyword>
<dbReference type="HOGENOM" id="CLU_066627_0_0_4"/>
<dbReference type="GO" id="GO:0005524">
    <property type="term" value="F:ATP binding"/>
    <property type="evidence" value="ECO:0007669"/>
    <property type="project" value="UniProtKB-UniRule"/>
</dbReference>
<evidence type="ECO:0000256" key="7">
    <source>
        <dbReference type="ARBA" id="ARBA00022490"/>
    </source>
</evidence>
<dbReference type="AlphaFoldDB" id="A0A077DAS0"/>
<comment type="subcellular location">
    <subcellularLocation>
        <location evidence="3 16">Cytoplasm</location>
    </subcellularLocation>
</comment>
<proteinExistence type="inferred from homology"/>
<dbReference type="Gene3D" id="3.30.420.40">
    <property type="match status" value="2"/>
</dbReference>
<keyword evidence="12 16" id="KW-0630">Potassium</keyword>
<evidence type="ECO:0000313" key="17">
    <source>
        <dbReference type="EMBL" id="AIL32000.1"/>
    </source>
</evidence>
<dbReference type="UniPathway" id="UPA00241">
    <property type="reaction ID" value="UER00352"/>
</dbReference>
<evidence type="ECO:0000256" key="6">
    <source>
        <dbReference type="ARBA" id="ARBA00012102"/>
    </source>
</evidence>
<dbReference type="EMBL" id="CP009238">
    <property type="protein sequence ID" value="AIL32000.1"/>
    <property type="molecule type" value="Genomic_DNA"/>
</dbReference>
<reference evidence="17 18" key="1">
    <citation type="journal article" date="2014" name="BMC Genomics">
        <title>A genomic perspective on a new bacterial genus and species from the Alcaligenaceae family, Basilea psittacipulmonis.</title>
        <authorList>
            <person name="Whiteson K.L."/>
            <person name="Hernandez D."/>
            <person name="Lazarevic V."/>
            <person name="Gaia N."/>
            <person name="Farinelli L."/>
            <person name="Francois P."/>
            <person name="Pilo P."/>
            <person name="Frey J."/>
            <person name="Schrenzel J."/>
        </authorList>
    </citation>
    <scope>NUCLEOTIDE SEQUENCE [LARGE SCALE GENOMIC DNA]</scope>
    <source>
        <strain evidence="17 18">DSM 24701</strain>
    </source>
</reference>
<comment type="catalytic activity">
    <reaction evidence="1 16">
        <text>(R)-pantothenate + ATP = (R)-4'-phosphopantothenate + ADP + H(+)</text>
        <dbReference type="Rhea" id="RHEA:16373"/>
        <dbReference type="ChEBI" id="CHEBI:10986"/>
        <dbReference type="ChEBI" id="CHEBI:15378"/>
        <dbReference type="ChEBI" id="CHEBI:29032"/>
        <dbReference type="ChEBI" id="CHEBI:30616"/>
        <dbReference type="ChEBI" id="CHEBI:456216"/>
        <dbReference type="EC" id="2.7.1.33"/>
    </reaction>
</comment>
<keyword evidence="18" id="KW-1185">Reference proteome</keyword>
<gene>
    <name evidence="16" type="primary">coaX</name>
    <name evidence="17" type="ORF">IX83_00475</name>
</gene>
<evidence type="ECO:0000256" key="15">
    <source>
        <dbReference type="ARBA" id="ARBA00040883"/>
    </source>
</evidence>
<evidence type="ECO:0000256" key="9">
    <source>
        <dbReference type="ARBA" id="ARBA00022741"/>
    </source>
</evidence>
<dbReference type="CDD" id="cd24015">
    <property type="entry name" value="ASKHA_NBD_PanK-III"/>
    <property type="match status" value="1"/>
</dbReference>
<keyword evidence="11 16" id="KW-0067">ATP-binding</keyword>
<evidence type="ECO:0000256" key="13">
    <source>
        <dbReference type="ARBA" id="ARBA00022993"/>
    </source>
</evidence>
<dbReference type="PANTHER" id="PTHR34265">
    <property type="entry name" value="TYPE III PANTOTHENATE KINASE"/>
    <property type="match status" value="1"/>
</dbReference>
<keyword evidence="13 16" id="KW-0173">Coenzyme A biosynthesis</keyword>
<dbReference type="SUPFAM" id="SSF53067">
    <property type="entry name" value="Actin-like ATPase domain"/>
    <property type="match status" value="2"/>
</dbReference>
<evidence type="ECO:0000256" key="8">
    <source>
        <dbReference type="ARBA" id="ARBA00022679"/>
    </source>
</evidence>
<comment type="pathway">
    <text evidence="4 16">Cofactor biosynthesis; coenzyme A biosynthesis; CoA from (R)-pantothenate: step 1/5.</text>
</comment>
<feature type="binding site" evidence="16">
    <location>
        <position position="177"/>
    </location>
    <ligand>
        <name>substrate</name>
    </ligand>
</feature>
<name>A0A077DAS0_9BURK</name>
<comment type="similarity">
    <text evidence="14 16">Belongs to the type III pantothenate kinase family.</text>
</comment>
<dbReference type="KEGG" id="bpsi:IX83_00475"/>
<comment type="function">
    <text evidence="16">Catalyzes the phosphorylation of pantothenate (Pan), the first step in CoA biosynthesis.</text>
</comment>
<comment type="caution">
    <text evidence="16">Lacks conserved residue(s) required for the propagation of feature annotation.</text>
</comment>
<keyword evidence="10 16" id="KW-0418">Kinase</keyword>
<comment type="subunit">
    <text evidence="5 16">Homodimer.</text>
</comment>
<evidence type="ECO:0000256" key="1">
    <source>
        <dbReference type="ARBA" id="ARBA00001206"/>
    </source>
</evidence>
<dbReference type="Pfam" id="PF03309">
    <property type="entry name" value="Pan_kinase"/>
    <property type="match status" value="1"/>
</dbReference>
<dbReference type="STRING" id="1072685.IX83_00475"/>
<evidence type="ECO:0000256" key="5">
    <source>
        <dbReference type="ARBA" id="ARBA00011738"/>
    </source>
</evidence>
<accession>A0A077DAS0</accession>
<dbReference type="InterPro" id="IPR043129">
    <property type="entry name" value="ATPase_NBD"/>
</dbReference>
<dbReference type="EC" id="2.7.1.33" evidence="6 16"/>
<sequence>MDILIDAGNSRIKVCFVDSQNETPQSYLVINHIHIDELKKWVADLPDLPKRAFGVNVAGQVIKAQIESMMPCPVKWLKSEPQTLCLTSAYRHEQLGADRWYALLGLRWHCPKDVAMLVSMGTATTIDSISEANEFLGGLILPGTLMMTKSLHSGTANLPQVRVDKKVYFPPDFPVNTVDAIRSGIIAAQCGAILRQWQALKSYYAQKGVVKEPKIYLSGGARHDIIPELKQQFLRLEGYEPVLSEIRFPVLDGLRFYASKISADGVVG</sequence>
<evidence type="ECO:0000256" key="12">
    <source>
        <dbReference type="ARBA" id="ARBA00022958"/>
    </source>
</evidence>
<feature type="binding site" evidence="16">
    <location>
        <begin position="6"/>
        <end position="13"/>
    </location>
    <ligand>
        <name>ATP</name>
        <dbReference type="ChEBI" id="CHEBI:30616"/>
    </ligand>
</feature>
<dbReference type="GO" id="GO:0004594">
    <property type="term" value="F:pantothenate kinase activity"/>
    <property type="evidence" value="ECO:0007669"/>
    <property type="project" value="UniProtKB-UniRule"/>
</dbReference>
<keyword evidence="9 16" id="KW-0547">Nucleotide-binding</keyword>
<dbReference type="HAMAP" id="MF_01274">
    <property type="entry name" value="Pantothen_kinase_3"/>
    <property type="match status" value="1"/>
</dbReference>
<dbReference type="Proteomes" id="UP000028945">
    <property type="component" value="Chromosome"/>
</dbReference>
<feature type="binding site" evidence="16">
    <location>
        <position position="90"/>
    </location>
    <ligand>
        <name>substrate</name>
    </ligand>
</feature>
<evidence type="ECO:0000256" key="14">
    <source>
        <dbReference type="ARBA" id="ARBA00038036"/>
    </source>
</evidence>
<evidence type="ECO:0000256" key="3">
    <source>
        <dbReference type="ARBA" id="ARBA00004496"/>
    </source>
</evidence>
<evidence type="ECO:0000256" key="16">
    <source>
        <dbReference type="HAMAP-Rule" id="MF_01274"/>
    </source>
</evidence>
<feature type="active site" description="Proton acceptor" evidence="16">
    <location>
        <position position="98"/>
    </location>
</feature>
<evidence type="ECO:0000256" key="10">
    <source>
        <dbReference type="ARBA" id="ARBA00022777"/>
    </source>
</evidence>
<dbReference type="NCBIfam" id="TIGR00671">
    <property type="entry name" value="baf"/>
    <property type="match status" value="1"/>
</dbReference>
<keyword evidence="7 16" id="KW-0963">Cytoplasm</keyword>